<evidence type="ECO:0000256" key="7">
    <source>
        <dbReference type="SAM" id="Phobius"/>
    </source>
</evidence>
<dbReference type="Proteomes" id="UP001253595">
    <property type="component" value="Unassembled WGS sequence"/>
</dbReference>
<evidence type="ECO:0000256" key="3">
    <source>
        <dbReference type="ARBA" id="ARBA00022801"/>
    </source>
</evidence>
<dbReference type="PANTHER" id="PTHR34978:SF3">
    <property type="entry name" value="SLR0241 PROTEIN"/>
    <property type="match status" value="1"/>
</dbReference>
<feature type="domain" description="Peptidase M48" evidence="8">
    <location>
        <begin position="120"/>
        <end position="216"/>
    </location>
</feature>
<dbReference type="PANTHER" id="PTHR34978">
    <property type="entry name" value="POSSIBLE SENSOR-TRANSDUCER PROTEIN BLAR"/>
    <property type="match status" value="1"/>
</dbReference>
<evidence type="ECO:0000313" key="10">
    <source>
        <dbReference type="Proteomes" id="UP001253595"/>
    </source>
</evidence>
<feature type="transmembrane region" description="Helical" evidence="7">
    <location>
        <begin position="94"/>
        <end position="118"/>
    </location>
</feature>
<keyword evidence="7" id="KW-0812">Transmembrane</keyword>
<keyword evidence="1 6" id="KW-0645">Protease</keyword>
<keyword evidence="10" id="KW-1185">Reference proteome</keyword>
<organism evidence="9 10">
    <name type="scientific">Cellvibrio fibrivorans</name>
    <dbReference type="NCBI Taxonomy" id="126350"/>
    <lineage>
        <taxon>Bacteria</taxon>
        <taxon>Pseudomonadati</taxon>
        <taxon>Pseudomonadota</taxon>
        <taxon>Gammaproteobacteria</taxon>
        <taxon>Cellvibrionales</taxon>
        <taxon>Cellvibrionaceae</taxon>
        <taxon>Cellvibrio</taxon>
    </lineage>
</organism>
<keyword evidence="7" id="KW-0472">Membrane</keyword>
<keyword evidence="4 6" id="KW-0862">Zinc</keyword>
<evidence type="ECO:0000256" key="4">
    <source>
        <dbReference type="ARBA" id="ARBA00022833"/>
    </source>
</evidence>
<feature type="transmembrane region" description="Helical" evidence="7">
    <location>
        <begin position="12"/>
        <end position="30"/>
    </location>
</feature>
<protein>
    <submittedName>
        <fullName evidence="9">Zn-dependent protease with chaperone function</fullName>
    </submittedName>
</protein>
<evidence type="ECO:0000256" key="2">
    <source>
        <dbReference type="ARBA" id="ARBA00022723"/>
    </source>
</evidence>
<comment type="caution">
    <text evidence="9">The sequence shown here is derived from an EMBL/GenBank/DDBJ whole genome shotgun (WGS) entry which is preliminary data.</text>
</comment>
<keyword evidence="3 6" id="KW-0378">Hydrolase</keyword>
<reference evidence="9 10" key="1">
    <citation type="submission" date="2023-07" db="EMBL/GenBank/DDBJ databases">
        <title>Sorghum-associated microbial communities from plants grown in Nebraska, USA.</title>
        <authorList>
            <person name="Schachtman D."/>
        </authorList>
    </citation>
    <scope>NUCLEOTIDE SEQUENCE [LARGE SCALE GENOMIC DNA]</scope>
    <source>
        <strain evidence="9 10">BE190</strain>
    </source>
</reference>
<name>A0ABU1UX73_9GAMM</name>
<keyword evidence="7" id="KW-1133">Transmembrane helix</keyword>
<gene>
    <name evidence="9" type="ORF">J2X05_001823</name>
</gene>
<dbReference type="InterPro" id="IPR001915">
    <property type="entry name" value="Peptidase_M48"/>
</dbReference>
<dbReference type="RefSeq" id="WP_310071509.1">
    <property type="nucleotide sequence ID" value="NZ_JAVDVX010000003.1"/>
</dbReference>
<dbReference type="GO" id="GO:0008233">
    <property type="term" value="F:peptidase activity"/>
    <property type="evidence" value="ECO:0007669"/>
    <property type="project" value="UniProtKB-KW"/>
</dbReference>
<evidence type="ECO:0000259" key="8">
    <source>
        <dbReference type="Pfam" id="PF01435"/>
    </source>
</evidence>
<dbReference type="CDD" id="cd07326">
    <property type="entry name" value="M56_BlaR1_MecR1_like"/>
    <property type="match status" value="1"/>
</dbReference>
<evidence type="ECO:0000313" key="9">
    <source>
        <dbReference type="EMBL" id="MDR7089801.1"/>
    </source>
</evidence>
<feature type="transmembrane region" description="Helical" evidence="7">
    <location>
        <begin position="50"/>
        <end position="74"/>
    </location>
</feature>
<evidence type="ECO:0000256" key="6">
    <source>
        <dbReference type="RuleBase" id="RU003983"/>
    </source>
</evidence>
<evidence type="ECO:0000256" key="1">
    <source>
        <dbReference type="ARBA" id="ARBA00022670"/>
    </source>
</evidence>
<keyword evidence="5 6" id="KW-0482">Metalloprotease</keyword>
<accession>A0ABU1UX73</accession>
<feature type="transmembrane region" description="Helical" evidence="7">
    <location>
        <begin position="285"/>
        <end position="306"/>
    </location>
</feature>
<sequence length="321" mass="35491">MITGAGGLLLHLWLVVGLSVLGAALLMALIQSRLLAWLSCFNVAAKQRFLWCIALFPYGAGLYAATLVLTPALTHEFLSVDHGHLHSLQGHFHWFSWQGAGVLLLSMVAGGKLLAMLWRKSRQHHQLQTLLAFSEVDGTGCYRVESDIPNAFTLGLLNPKILISRALDRALTADELDIVYRHELAHQRARDPLRLSLFGMLISVFIPSARQELYATLELLIEQQADAEVASQFCDPSTVAATLVKVNRLALRYQRQAPDFSACGFCTTAIEARIRQLLGSDHGRAFPIPSFLLSTFALVAVGTYYANSLHHSIETLLHYHP</sequence>
<dbReference type="EMBL" id="JAVDVX010000003">
    <property type="protein sequence ID" value="MDR7089801.1"/>
    <property type="molecule type" value="Genomic_DNA"/>
</dbReference>
<dbReference type="InterPro" id="IPR052173">
    <property type="entry name" value="Beta-lactam_resp_regulator"/>
</dbReference>
<dbReference type="GO" id="GO:0006508">
    <property type="term" value="P:proteolysis"/>
    <property type="evidence" value="ECO:0007669"/>
    <property type="project" value="UniProtKB-KW"/>
</dbReference>
<proteinExistence type="inferred from homology"/>
<dbReference type="Pfam" id="PF01435">
    <property type="entry name" value="Peptidase_M48"/>
    <property type="match status" value="1"/>
</dbReference>
<dbReference type="Gene3D" id="3.30.2010.10">
    <property type="entry name" value="Metalloproteases ('zincins'), catalytic domain"/>
    <property type="match status" value="1"/>
</dbReference>
<comment type="similarity">
    <text evidence="6">Belongs to the peptidase M48 family.</text>
</comment>
<keyword evidence="2" id="KW-0479">Metal-binding</keyword>
<comment type="cofactor">
    <cofactor evidence="6">
        <name>Zn(2+)</name>
        <dbReference type="ChEBI" id="CHEBI:29105"/>
    </cofactor>
    <text evidence="6">Binds 1 zinc ion per subunit.</text>
</comment>
<evidence type="ECO:0000256" key="5">
    <source>
        <dbReference type="ARBA" id="ARBA00023049"/>
    </source>
</evidence>